<dbReference type="Pfam" id="PF13443">
    <property type="entry name" value="HTH_26"/>
    <property type="match status" value="1"/>
</dbReference>
<sequence length="103" mass="12180">MYRITQDGLVRFRRPYPFDLERKRHVQKVMDNAQIKSTVDLARKLRINYTVLTEIINGTRISRGIEERIAAFFGMKREELFILRTTKELIAMHDAQEKRKGAA</sequence>
<protein>
    <recommendedName>
        <fullName evidence="1">HTH cro/C1-type domain-containing protein</fullName>
    </recommendedName>
</protein>
<dbReference type="EMBL" id="CP038802">
    <property type="protein sequence ID" value="UTY27566.1"/>
    <property type="molecule type" value="Genomic_DNA"/>
</dbReference>
<accession>A0ABY5HQ44</accession>
<evidence type="ECO:0000313" key="2">
    <source>
        <dbReference type="EMBL" id="UTY27566.1"/>
    </source>
</evidence>
<dbReference type="RefSeq" id="WP_255805564.1">
    <property type="nucleotide sequence ID" value="NZ_CP038802.1"/>
</dbReference>
<dbReference type="InterPro" id="IPR001387">
    <property type="entry name" value="Cro/C1-type_HTH"/>
</dbReference>
<evidence type="ECO:0000259" key="1">
    <source>
        <dbReference type="Pfam" id="PF13443"/>
    </source>
</evidence>
<gene>
    <name evidence="2" type="ORF">E4N76_00165</name>
</gene>
<name>A0ABY5HQ44_9SPIR</name>
<keyword evidence="3" id="KW-1185">Reference proteome</keyword>
<feature type="domain" description="HTH cro/C1-type" evidence="1">
    <location>
        <begin position="26"/>
        <end position="83"/>
    </location>
</feature>
<reference evidence="2" key="1">
    <citation type="submission" date="2019-04" db="EMBL/GenBank/DDBJ databases">
        <title>Whole genome sequencing of oral phylogroup 2 treponemes.</title>
        <authorList>
            <person name="Chan Y."/>
            <person name="Zeng H.H."/>
            <person name="Yu X.L."/>
            <person name="Leung W.K."/>
            <person name="Watt R.M."/>
        </authorList>
    </citation>
    <scope>NUCLEOTIDE SEQUENCE</scope>
    <source>
        <strain evidence="2">OMZ 847</strain>
    </source>
</reference>
<evidence type="ECO:0000313" key="3">
    <source>
        <dbReference type="Proteomes" id="UP001059401"/>
    </source>
</evidence>
<organism evidence="2 3">
    <name type="scientific">Treponema putidum</name>
    <dbReference type="NCBI Taxonomy" id="221027"/>
    <lineage>
        <taxon>Bacteria</taxon>
        <taxon>Pseudomonadati</taxon>
        <taxon>Spirochaetota</taxon>
        <taxon>Spirochaetia</taxon>
        <taxon>Spirochaetales</taxon>
        <taxon>Treponemataceae</taxon>
        <taxon>Treponema</taxon>
    </lineage>
</organism>
<dbReference type="Proteomes" id="UP001059401">
    <property type="component" value="Chromosome"/>
</dbReference>
<proteinExistence type="predicted"/>